<evidence type="ECO:0000313" key="1">
    <source>
        <dbReference type="EMBL" id="QEG08252.1"/>
    </source>
</evidence>
<protein>
    <submittedName>
        <fullName evidence="1">Outer clamp protein</fullName>
    </submittedName>
</protein>
<sequence length="336" mass="36986">MDLPRFPAFHQLSAFCYAVNCGTARGVDSDGDPCPLRSATYLRMDRHIVCATCLGVLHRGALPIPRECVHECFAIASQPHLAVLDDIVANVCAWRESLMRCLGIFVMLTPPKTDSPRIVMPIEALTDTTECRTREGEWWGKKYVATANGSSLNERMPPKTATNLFVPLPEVVRPCDIAAIAGHTTHYRDSLVSPFASSVLCDRPCASIFWSTLREGSVMFGPNDPHSWIIAHPQSDIHAIFNPDFPGLARPLLPTTSYYVLAQYLMGCMHAARGARVFKSSFHLSLPAAKSAFMAHVTRSHAVNPTYHSGSTFGHRVTTLTTPPTCDSWYIVKASD</sequence>
<accession>A0A5B9N6R2</accession>
<dbReference type="EMBL" id="MK611995">
    <property type="protein sequence ID" value="QEG08252.1"/>
    <property type="molecule type" value="Genomic_RNA"/>
</dbReference>
<reference evidence="1" key="1">
    <citation type="submission" date="2019-03" db="EMBL/GenBank/DDBJ databases">
        <title>Endangered wild salmon infected by newly discovered viruses.</title>
        <authorList>
            <person name="Mordecai G.J."/>
            <person name="Miller K.M."/>
            <person name="DiCicco E."/>
            <person name="Schulze A.D."/>
            <person name="Kaukinen K.H."/>
            <person name="Ming T.J."/>
            <person name="Li S."/>
            <person name="Tabata A."/>
            <person name="Teffer A."/>
            <person name="Ferguson H.W."/>
            <person name="Suttle C.A."/>
        </authorList>
    </citation>
    <scope>NUCLEOTIDE SEQUENCE</scope>
    <source>
        <strain evidence="1">G674</strain>
    </source>
</reference>
<name>A0A5B9N6R2_9REOV</name>
<proteinExistence type="predicted"/>
<organism evidence="1">
    <name type="scientific">Chinook aquareovirus</name>
    <dbReference type="NCBI Taxonomy" id="2587490"/>
    <lineage>
        <taxon>Viruses</taxon>
        <taxon>Riboviria</taxon>
        <taxon>Orthornavirae</taxon>
        <taxon>Duplornaviricota</taxon>
        <taxon>Resentoviricetes</taxon>
        <taxon>Reovirales</taxon>
        <taxon>Spinareoviridae</taxon>
        <taxon>Aquareovirus</taxon>
    </lineage>
</organism>